<proteinExistence type="predicted"/>
<sequence>MKQATDNKTLELPMPGAKRGRGRPVTGNAQSSAERQKAYRDRKREEKVAIVNSRNASQELPPDDGSPRRLILELDRAQKTVDELRRENAELAEALTASRRENAALKTQIRNALQKMSAK</sequence>
<reference evidence="3 4" key="1">
    <citation type="submission" date="2019-11" db="EMBL/GenBank/DDBJ databases">
        <title>Novel species isolated from a subtropical stream in China.</title>
        <authorList>
            <person name="Lu H."/>
        </authorList>
    </citation>
    <scope>NUCLEOTIDE SEQUENCE [LARGE SCALE GENOMIC DNA]</scope>
    <source>
        <strain evidence="3 4">FT80W</strain>
    </source>
</reference>
<feature type="coiled-coil region" evidence="1">
    <location>
        <begin position="74"/>
        <end position="115"/>
    </location>
</feature>
<protein>
    <submittedName>
        <fullName evidence="3">Uncharacterized protein</fullName>
    </submittedName>
</protein>
<dbReference type="RefSeq" id="WP_154374201.1">
    <property type="nucleotide sequence ID" value="NZ_WKJK01000003.1"/>
</dbReference>
<dbReference type="Proteomes" id="UP000433309">
    <property type="component" value="Unassembled WGS sequence"/>
</dbReference>
<evidence type="ECO:0000313" key="3">
    <source>
        <dbReference type="EMBL" id="MRW89562.1"/>
    </source>
</evidence>
<comment type="caution">
    <text evidence="3">The sequence shown here is derived from an EMBL/GenBank/DDBJ whole genome shotgun (WGS) entry which is preliminary data.</text>
</comment>
<feature type="region of interest" description="Disordered" evidence="2">
    <location>
        <begin position="1"/>
        <end position="68"/>
    </location>
</feature>
<keyword evidence="4" id="KW-1185">Reference proteome</keyword>
<evidence type="ECO:0000256" key="1">
    <source>
        <dbReference type="SAM" id="Coils"/>
    </source>
</evidence>
<gene>
    <name evidence="3" type="ORF">GJ699_06160</name>
</gene>
<name>A0A6I2KVL8_9BURK</name>
<evidence type="ECO:0000313" key="4">
    <source>
        <dbReference type="Proteomes" id="UP000433309"/>
    </source>
</evidence>
<accession>A0A6I2KVL8</accession>
<feature type="compositionally biased region" description="Basic and acidic residues" evidence="2">
    <location>
        <begin position="34"/>
        <end position="48"/>
    </location>
</feature>
<organism evidence="3 4">
    <name type="scientific">Duganella guangzhouensis</name>
    <dbReference type="NCBI Taxonomy" id="2666084"/>
    <lineage>
        <taxon>Bacteria</taxon>
        <taxon>Pseudomonadati</taxon>
        <taxon>Pseudomonadota</taxon>
        <taxon>Betaproteobacteria</taxon>
        <taxon>Burkholderiales</taxon>
        <taxon>Oxalobacteraceae</taxon>
        <taxon>Telluria group</taxon>
        <taxon>Duganella</taxon>
    </lineage>
</organism>
<dbReference type="AlphaFoldDB" id="A0A6I2KVL8"/>
<keyword evidence="1" id="KW-0175">Coiled coil</keyword>
<evidence type="ECO:0000256" key="2">
    <source>
        <dbReference type="SAM" id="MobiDB-lite"/>
    </source>
</evidence>
<dbReference type="EMBL" id="WKJK01000003">
    <property type="protein sequence ID" value="MRW89562.1"/>
    <property type="molecule type" value="Genomic_DNA"/>
</dbReference>